<dbReference type="InterPro" id="IPR036969">
    <property type="entry name" value="Citrate_synthase_sf"/>
</dbReference>
<evidence type="ECO:0000256" key="6">
    <source>
        <dbReference type="PIRSR" id="PIRSR001369-1"/>
    </source>
</evidence>
<dbReference type="InterPro" id="IPR002020">
    <property type="entry name" value="Citrate_synthase"/>
</dbReference>
<feature type="active site" evidence="6">
    <location>
        <position position="398"/>
    </location>
</feature>
<dbReference type="SUPFAM" id="SSF48256">
    <property type="entry name" value="Citrate synthase"/>
    <property type="match status" value="1"/>
</dbReference>
<evidence type="ECO:0000313" key="7">
    <source>
        <dbReference type="EMBL" id="HIY78201.1"/>
    </source>
</evidence>
<dbReference type="Gene3D" id="1.10.580.10">
    <property type="entry name" value="Citrate Synthase, domain 1"/>
    <property type="match status" value="1"/>
</dbReference>
<dbReference type="EMBL" id="DXCO01000031">
    <property type="protein sequence ID" value="HIY78201.1"/>
    <property type="molecule type" value="Genomic_DNA"/>
</dbReference>
<dbReference type="PANTHER" id="PTHR11739">
    <property type="entry name" value="CITRATE SYNTHASE"/>
    <property type="match status" value="1"/>
</dbReference>
<comment type="catalytic activity">
    <reaction evidence="4">
        <text>oxaloacetate + acetyl-CoA + H2O = citrate + CoA + H(+)</text>
        <dbReference type="Rhea" id="RHEA:16845"/>
        <dbReference type="ChEBI" id="CHEBI:15377"/>
        <dbReference type="ChEBI" id="CHEBI:15378"/>
        <dbReference type="ChEBI" id="CHEBI:16452"/>
        <dbReference type="ChEBI" id="CHEBI:16947"/>
        <dbReference type="ChEBI" id="CHEBI:57287"/>
        <dbReference type="ChEBI" id="CHEBI:57288"/>
        <dbReference type="EC" id="2.3.3.16"/>
    </reaction>
</comment>
<dbReference type="InterPro" id="IPR016142">
    <property type="entry name" value="Citrate_synth-like_lrg_a-sub"/>
</dbReference>
<proteinExistence type="inferred from homology"/>
<dbReference type="PANTHER" id="PTHR11739:SF4">
    <property type="entry name" value="CITRATE SYNTHASE, PEROXISOMAL"/>
    <property type="match status" value="1"/>
</dbReference>
<dbReference type="NCBIfam" id="NF010635">
    <property type="entry name" value="PRK14032.1"/>
    <property type="match status" value="1"/>
</dbReference>
<dbReference type="PRINTS" id="PR00143">
    <property type="entry name" value="CITRTSNTHASE"/>
</dbReference>
<dbReference type="GO" id="GO:0036440">
    <property type="term" value="F:citrate synthase activity"/>
    <property type="evidence" value="ECO:0007669"/>
    <property type="project" value="UniProtKB-EC"/>
</dbReference>
<dbReference type="GO" id="GO:0006099">
    <property type="term" value="P:tricarboxylic acid cycle"/>
    <property type="evidence" value="ECO:0007669"/>
    <property type="project" value="InterPro"/>
</dbReference>
<dbReference type="PIRSF" id="PIRSF001369">
    <property type="entry name" value="Citrate_synth"/>
    <property type="match status" value="1"/>
</dbReference>
<keyword evidence="3 5" id="KW-0808">Transferase</keyword>
<evidence type="ECO:0000256" key="4">
    <source>
        <dbReference type="ARBA" id="ARBA00049288"/>
    </source>
</evidence>
<dbReference type="Proteomes" id="UP000824135">
    <property type="component" value="Unassembled WGS sequence"/>
</dbReference>
<evidence type="ECO:0000256" key="1">
    <source>
        <dbReference type="ARBA" id="ARBA00005163"/>
    </source>
</evidence>
<reference evidence="7" key="2">
    <citation type="submission" date="2021-04" db="EMBL/GenBank/DDBJ databases">
        <authorList>
            <person name="Gilroy R."/>
        </authorList>
    </citation>
    <scope>NUCLEOTIDE SEQUENCE</scope>
    <source>
        <strain evidence="7">CHK199-9574</strain>
    </source>
</reference>
<dbReference type="GO" id="GO:0005829">
    <property type="term" value="C:cytosol"/>
    <property type="evidence" value="ECO:0007669"/>
    <property type="project" value="TreeGrafter"/>
</dbReference>
<sequence>MNYSELRDHLLTNLSKYAQDIMEMTKMAQKSDIINPKLYEKYDVKRGLRDINGNGVVCGLTEISEIVAFGKDADGNKIPADGQLYYRGIDIRELVKGEQGRRFDFEEATYLLLFGHLPTKSQLERFCEILADFRTLPPSFVRDIIMKAPSRDMMNMLARCVLSLYSYDPKPDDVSKKNVLRQSLQLIAQFPLLTVYSQKAYQYYHSDASLFIHKPRKELSTAENILHILREDSKYTELEAEVLDLCLVLHAEHGGGNNSTFTTHVVTSSGTDTYSSVAASLGSLKGPKHGGANIKVCEMFDNIKAHVPDYDRGKLKDYIAKILDREAYDRSGLVYGMGHAVYSLSDPRADILKSFAEKLAVEKHMEKEYEMRTAVAEIAAELIAEKRKIYKGVSPNVDFFSGFVYDMLNLPRELYTPFFAVSRIAGWSAHRMEEITNGGKIIRPGYQAVAPRRKYVPIEERTEEE</sequence>
<evidence type="ECO:0000313" key="8">
    <source>
        <dbReference type="Proteomes" id="UP000824135"/>
    </source>
</evidence>
<comment type="caution">
    <text evidence="7">The sequence shown here is derived from an EMBL/GenBank/DDBJ whole genome shotgun (WGS) entry which is preliminary data.</text>
</comment>
<dbReference type="InterPro" id="IPR016143">
    <property type="entry name" value="Citrate_synth-like_sm_a-sub"/>
</dbReference>
<evidence type="ECO:0000256" key="5">
    <source>
        <dbReference type="PIRNR" id="PIRNR001369"/>
    </source>
</evidence>
<dbReference type="Gene3D" id="1.10.230.10">
    <property type="entry name" value="Cytochrome P450-Terp, domain 2"/>
    <property type="match status" value="1"/>
</dbReference>
<evidence type="ECO:0000256" key="3">
    <source>
        <dbReference type="ARBA" id="ARBA00022679"/>
    </source>
</evidence>
<accession>A0A9D1Z7A0</accession>
<evidence type="ECO:0000256" key="2">
    <source>
        <dbReference type="ARBA" id="ARBA00010566"/>
    </source>
</evidence>
<feature type="active site" evidence="6">
    <location>
        <position position="339"/>
    </location>
</feature>
<name>A0A9D1Z7A0_9FIRM</name>
<reference evidence="7" key="1">
    <citation type="journal article" date="2021" name="PeerJ">
        <title>Extensive microbial diversity within the chicken gut microbiome revealed by metagenomics and culture.</title>
        <authorList>
            <person name="Gilroy R."/>
            <person name="Ravi A."/>
            <person name="Getino M."/>
            <person name="Pursley I."/>
            <person name="Horton D.L."/>
            <person name="Alikhan N.F."/>
            <person name="Baker D."/>
            <person name="Gharbi K."/>
            <person name="Hall N."/>
            <person name="Watson M."/>
            <person name="Adriaenssens E.M."/>
            <person name="Foster-Nyarko E."/>
            <person name="Jarju S."/>
            <person name="Secka A."/>
            <person name="Antonio M."/>
            <person name="Oren A."/>
            <person name="Chaudhuri R.R."/>
            <person name="La Ragione R."/>
            <person name="Hildebrand F."/>
            <person name="Pallen M.J."/>
        </authorList>
    </citation>
    <scope>NUCLEOTIDE SEQUENCE</scope>
    <source>
        <strain evidence="7">CHK199-9574</strain>
    </source>
</reference>
<dbReference type="InterPro" id="IPR024176">
    <property type="entry name" value="Citrate_synthase_bac-typ"/>
</dbReference>
<protein>
    <recommendedName>
        <fullName evidence="5">Citrate synthase</fullName>
    </recommendedName>
</protein>
<comment type="similarity">
    <text evidence="2 5">Belongs to the citrate synthase family.</text>
</comment>
<gene>
    <name evidence="7" type="ORF">H9728_04075</name>
</gene>
<organism evidence="7 8">
    <name type="scientific">Candidatus Borkfalkia excrementavium</name>
    <dbReference type="NCBI Taxonomy" id="2838505"/>
    <lineage>
        <taxon>Bacteria</taxon>
        <taxon>Bacillati</taxon>
        <taxon>Bacillota</taxon>
        <taxon>Clostridia</taxon>
        <taxon>Christensenellales</taxon>
        <taxon>Christensenellaceae</taxon>
        <taxon>Candidatus Borkfalkia</taxon>
    </lineage>
</organism>
<dbReference type="AlphaFoldDB" id="A0A9D1Z7A0"/>
<comment type="pathway">
    <text evidence="1">Carbohydrate metabolism; tricarboxylic acid cycle.</text>
</comment>
<dbReference type="Pfam" id="PF00285">
    <property type="entry name" value="Citrate_synt"/>
    <property type="match status" value="1"/>
</dbReference>
<dbReference type="GO" id="GO:0005975">
    <property type="term" value="P:carbohydrate metabolic process"/>
    <property type="evidence" value="ECO:0007669"/>
    <property type="project" value="TreeGrafter"/>
</dbReference>